<organism evidence="2 3">
    <name type="scientific">Pseudoalteromonas rhizosphaerae</name>
    <dbReference type="NCBI Taxonomy" id="2518973"/>
    <lineage>
        <taxon>Bacteria</taxon>
        <taxon>Pseudomonadati</taxon>
        <taxon>Pseudomonadota</taxon>
        <taxon>Gammaproteobacteria</taxon>
        <taxon>Alteromonadales</taxon>
        <taxon>Pseudoalteromonadaceae</taxon>
        <taxon>Pseudoalteromonas</taxon>
    </lineage>
</organism>
<feature type="coiled-coil region" evidence="1">
    <location>
        <begin position="381"/>
        <end position="415"/>
    </location>
</feature>
<dbReference type="RefSeq" id="WP_404676391.1">
    <property type="nucleotide sequence ID" value="NZ_JBJDOT010000042.1"/>
</dbReference>
<dbReference type="EMBL" id="JBJDOT010000042">
    <property type="protein sequence ID" value="MFK3866289.1"/>
    <property type="molecule type" value="Genomic_DNA"/>
</dbReference>
<proteinExistence type="predicted"/>
<feature type="coiled-coil region" evidence="1">
    <location>
        <begin position="442"/>
        <end position="469"/>
    </location>
</feature>
<comment type="caution">
    <text evidence="2">The sequence shown here is derived from an EMBL/GenBank/DDBJ whole genome shotgun (WGS) entry which is preliminary data.</text>
</comment>
<reference evidence="2 3" key="1">
    <citation type="submission" date="2024-11" db="EMBL/GenBank/DDBJ databases">
        <title>The Natural Products Discovery Center: Release of the First 8490 Sequenced Strains for Exploring Actinobacteria Biosynthetic Diversity.</title>
        <authorList>
            <person name="Kalkreuter E."/>
            <person name="Kautsar S.A."/>
            <person name="Yang D."/>
            <person name="Bader C.D."/>
            <person name="Teijaro C.N."/>
            <person name="Fluegel L."/>
            <person name="Davis C.M."/>
            <person name="Simpson J.R."/>
            <person name="Lauterbach L."/>
            <person name="Steele A.D."/>
            <person name="Gui C."/>
            <person name="Meng S."/>
            <person name="Li G."/>
            <person name="Viehrig K."/>
            <person name="Ye F."/>
            <person name="Su P."/>
            <person name="Kiefer A.F."/>
            <person name="Nichols A."/>
            <person name="Cepeda A.J."/>
            <person name="Yan W."/>
            <person name="Fan B."/>
            <person name="Jiang Y."/>
            <person name="Adhikari A."/>
            <person name="Zheng C.-J."/>
            <person name="Schuster L."/>
            <person name="Cowan T.M."/>
            <person name="Smanski M.J."/>
            <person name="Chevrette M.G."/>
            <person name="De Carvalho L.P.S."/>
            <person name="Shen B."/>
        </authorList>
    </citation>
    <scope>NUCLEOTIDE SEQUENCE [LARGE SCALE GENOMIC DNA]</scope>
    <source>
        <strain evidence="2 3">NPDC078403</strain>
    </source>
</reference>
<sequence length="642" mass="73721">MQVLNIVLYSNKGETREVKFKINSLNVITGKSRTGKSAIISIIDYCMGRSDFEIFDGVNRDVVSWYAVTYQLKGKQIFVAKQPPKNGKASNSEVCLLIGANLKIPCKSELVINSNDDGVLYEIDRELGLDDNVTFRKEKTDGAYRANLKHAKSFIFQEQGEIANKKTLFHRQDEPFLAQSIKDTFPYFLGAVTNKRLQDMELLKNAKRTLKDKLSLLKQYTDVSSQSTKVALQLLYEASTVGLISKELINSDLSFFECISFLKSISGWEPHHELKESSDELYKLQTELIETKNAQIELQEKISKTRIFEQHHTSHLGNMLKRKARLNVIDLFDSSKELECPVCGTKSQDDETIKSLHYSLNSVREEIKTITHSSPKLQEYIQKLSSKENDTQIIIDDLQQKIRSLITQKKESKLLKDRNAYISKIIGRISLFLESVKETAPNSDLTAEIEELQHKVSILEDELDDDTVLDRLSSSLNIVGNYMSNYAKDLKLEYADNPYRLDISRLTVFADNPHGSTPMKRQGSAENWLGCHVITYLSLHKYFRMKDLPVPSIFVLDQPSQVHFPDITRYQSLEGELMQSGDADIEEVTRLFKLFYDYCQFDNRSFQIIVTEHANLEEDWFQDSLVEPPWRGERALIPKSWI</sequence>
<keyword evidence="3" id="KW-1185">Reference proteome</keyword>
<dbReference type="InterPro" id="IPR022205">
    <property type="entry name" value="DUF3732"/>
</dbReference>
<dbReference type="Proteomes" id="UP001620262">
    <property type="component" value="Unassembled WGS sequence"/>
</dbReference>
<name>A0ABW8L371_9GAMM</name>
<keyword evidence="1" id="KW-0175">Coiled coil</keyword>
<accession>A0ABW8L371</accession>
<evidence type="ECO:0000313" key="3">
    <source>
        <dbReference type="Proteomes" id="UP001620262"/>
    </source>
</evidence>
<dbReference type="Pfam" id="PF12532">
    <property type="entry name" value="DUF3732"/>
    <property type="match status" value="1"/>
</dbReference>
<protein>
    <submittedName>
        <fullName evidence="2">DUF3732 domain-containing protein</fullName>
    </submittedName>
</protein>
<evidence type="ECO:0000313" key="2">
    <source>
        <dbReference type="EMBL" id="MFK3866289.1"/>
    </source>
</evidence>
<evidence type="ECO:0000256" key="1">
    <source>
        <dbReference type="SAM" id="Coils"/>
    </source>
</evidence>
<gene>
    <name evidence="2" type="ORF">ACI2JU_20790</name>
</gene>